<dbReference type="eggNOG" id="KOG1212">
    <property type="taxonomic scope" value="Eukaryota"/>
</dbReference>
<dbReference type="OMA" id="TMATIDF"/>
<dbReference type="AlphaFoldDB" id="A0A0D3KHF6"/>
<protein>
    <recommendedName>
        <fullName evidence="1">Amidase domain-containing protein</fullName>
    </recommendedName>
</protein>
<dbReference type="PANTHER" id="PTHR11895">
    <property type="entry name" value="TRANSAMIDASE"/>
    <property type="match status" value="1"/>
</dbReference>
<name>A0A0D3KHF6_EMIH1</name>
<feature type="domain" description="Amidase" evidence="1">
    <location>
        <begin position="126"/>
        <end position="333"/>
    </location>
</feature>
<dbReference type="GO" id="GO:0003824">
    <property type="term" value="F:catalytic activity"/>
    <property type="evidence" value="ECO:0007669"/>
    <property type="project" value="InterPro"/>
</dbReference>
<dbReference type="GeneID" id="17280462"/>
<reference evidence="2" key="2">
    <citation type="submission" date="2024-10" db="UniProtKB">
        <authorList>
            <consortium name="EnsemblProtists"/>
        </authorList>
    </citation>
    <scope>IDENTIFICATION</scope>
</reference>
<dbReference type="PaxDb" id="2903-EOD35191"/>
<dbReference type="InterPro" id="IPR036928">
    <property type="entry name" value="AS_sf"/>
</dbReference>
<accession>A0A0D3KHF6</accession>
<evidence type="ECO:0000259" key="1">
    <source>
        <dbReference type="Pfam" id="PF01425"/>
    </source>
</evidence>
<dbReference type="InterPro" id="IPR000120">
    <property type="entry name" value="Amidase"/>
</dbReference>
<sequence length="630" mass="66945">MLALLVHASTGFAPVPDDCPADNRLSKPEIKATFPTPLSKESAASPEVASWFVDNVASIPMAGPPAMTARQIELAKMTAQEFMAARAAGSVTCVEYAEVLTMRAKHYKYMGQFMYWDNMPDQMDVVMAAAAALDAKVATEGVDSIAPLYCLPVPMKGTMATIDFPSSAGVGVLHDKKAVKDAGTPALVKEHGGIVFAKTNVPEFAASWVTCNYANGCTLNPYDHALTVGGSSGGSGSAVASYIAPVAFTEDTGGSTRHPSYQNHNFGYDPSRNHYPNHGNPGMSYTNDQVGINTRTFSDILAFDAAFVGIQAEHAAAALAAKTIGQIKVGVPKYPFVEIGKRVIFVVPAGWPTYPSKLTVSEGIMAKYDASIAAMTAAGATIIDKEWLDADGNGRNDVADNMLCVGDVNGAPYDVFLATFHSFSGQVAEWVRGYLNTTVALKDITDDIYTAGAGHGPGGFLTIGDVTDETRFRFGIGPYYLDTIDVWNSYFDTWGVDVIFTPAQFCDAFTYEGMAGSTLSQRLDGVTTYDSSVSLCNFVAYCAYKNIPVPKVTVPVGTDASGNPVSVEFWGRSGPAGATDKMWAFDDTYAKTGDLPFLYTIKPLVEAIAADPSLVRVDAALVKGVGNLFA</sequence>
<proteinExistence type="predicted"/>
<dbReference type="SUPFAM" id="SSF75304">
    <property type="entry name" value="Amidase signature (AS) enzymes"/>
    <property type="match status" value="1"/>
</dbReference>
<evidence type="ECO:0000313" key="2">
    <source>
        <dbReference type="EnsemblProtists" id="EOD35191"/>
    </source>
</evidence>
<dbReference type="STRING" id="2903.R1FI23"/>
<dbReference type="RefSeq" id="XP_005787620.1">
    <property type="nucleotide sequence ID" value="XM_005787563.1"/>
</dbReference>
<reference evidence="3" key="1">
    <citation type="journal article" date="2013" name="Nature">
        <title>Pan genome of the phytoplankton Emiliania underpins its global distribution.</title>
        <authorList>
            <person name="Read B.A."/>
            <person name="Kegel J."/>
            <person name="Klute M.J."/>
            <person name="Kuo A."/>
            <person name="Lefebvre S.C."/>
            <person name="Maumus F."/>
            <person name="Mayer C."/>
            <person name="Miller J."/>
            <person name="Monier A."/>
            <person name="Salamov A."/>
            <person name="Young J."/>
            <person name="Aguilar M."/>
            <person name="Claverie J.M."/>
            <person name="Frickenhaus S."/>
            <person name="Gonzalez K."/>
            <person name="Herman E.K."/>
            <person name="Lin Y.C."/>
            <person name="Napier J."/>
            <person name="Ogata H."/>
            <person name="Sarno A.F."/>
            <person name="Shmutz J."/>
            <person name="Schroeder D."/>
            <person name="de Vargas C."/>
            <person name="Verret F."/>
            <person name="von Dassow P."/>
            <person name="Valentin K."/>
            <person name="Van de Peer Y."/>
            <person name="Wheeler G."/>
            <person name="Dacks J.B."/>
            <person name="Delwiche C.F."/>
            <person name="Dyhrman S.T."/>
            <person name="Glockner G."/>
            <person name="John U."/>
            <person name="Richards T."/>
            <person name="Worden A.Z."/>
            <person name="Zhang X."/>
            <person name="Grigoriev I.V."/>
            <person name="Allen A.E."/>
            <person name="Bidle K."/>
            <person name="Borodovsky M."/>
            <person name="Bowler C."/>
            <person name="Brownlee C."/>
            <person name="Cock J.M."/>
            <person name="Elias M."/>
            <person name="Gladyshev V.N."/>
            <person name="Groth M."/>
            <person name="Guda C."/>
            <person name="Hadaegh A."/>
            <person name="Iglesias-Rodriguez M.D."/>
            <person name="Jenkins J."/>
            <person name="Jones B.M."/>
            <person name="Lawson T."/>
            <person name="Leese F."/>
            <person name="Lindquist E."/>
            <person name="Lobanov A."/>
            <person name="Lomsadze A."/>
            <person name="Malik S.B."/>
            <person name="Marsh M.E."/>
            <person name="Mackinder L."/>
            <person name="Mock T."/>
            <person name="Mueller-Roeber B."/>
            <person name="Pagarete A."/>
            <person name="Parker M."/>
            <person name="Probert I."/>
            <person name="Quesneville H."/>
            <person name="Raines C."/>
            <person name="Rensing S.A."/>
            <person name="Riano-Pachon D.M."/>
            <person name="Richier S."/>
            <person name="Rokitta S."/>
            <person name="Shiraiwa Y."/>
            <person name="Soanes D.M."/>
            <person name="van der Giezen M."/>
            <person name="Wahlund T.M."/>
            <person name="Williams B."/>
            <person name="Wilson W."/>
            <person name="Wolfe G."/>
            <person name="Wurch L.L."/>
        </authorList>
    </citation>
    <scope>NUCLEOTIDE SEQUENCE</scope>
</reference>
<dbReference type="Pfam" id="PF01425">
    <property type="entry name" value="Amidase"/>
    <property type="match status" value="1"/>
</dbReference>
<dbReference type="Gene3D" id="3.90.1300.10">
    <property type="entry name" value="Amidase signature (AS) domain"/>
    <property type="match status" value="1"/>
</dbReference>
<dbReference type="InterPro" id="IPR023631">
    <property type="entry name" value="Amidase_dom"/>
</dbReference>
<dbReference type="PANTHER" id="PTHR11895:SF7">
    <property type="entry name" value="GLUTAMYL-TRNA(GLN) AMIDOTRANSFERASE SUBUNIT A, MITOCHONDRIAL"/>
    <property type="match status" value="1"/>
</dbReference>
<dbReference type="EnsemblProtists" id="EOD35191">
    <property type="protein sequence ID" value="EOD35191"/>
    <property type="gene ID" value="EMIHUDRAFT_227739"/>
</dbReference>
<dbReference type="Proteomes" id="UP000013827">
    <property type="component" value="Unassembled WGS sequence"/>
</dbReference>
<organism evidence="2 3">
    <name type="scientific">Emiliania huxleyi (strain CCMP1516)</name>
    <dbReference type="NCBI Taxonomy" id="280463"/>
    <lineage>
        <taxon>Eukaryota</taxon>
        <taxon>Haptista</taxon>
        <taxon>Haptophyta</taxon>
        <taxon>Prymnesiophyceae</taxon>
        <taxon>Isochrysidales</taxon>
        <taxon>Noelaerhabdaceae</taxon>
        <taxon>Emiliania</taxon>
    </lineage>
</organism>
<keyword evidence="3" id="KW-1185">Reference proteome</keyword>
<dbReference type="HOGENOM" id="CLU_424817_0_0_1"/>
<evidence type="ECO:0000313" key="3">
    <source>
        <dbReference type="Proteomes" id="UP000013827"/>
    </source>
</evidence>
<dbReference type="KEGG" id="ehx:EMIHUDRAFT_227739"/>